<comment type="caution">
    <text evidence="1">The sequence shown here is derived from an EMBL/GenBank/DDBJ whole genome shotgun (WGS) entry which is preliminary data.</text>
</comment>
<sequence length="84" mass="9250">MSHFINIGYGNIVSTDRIVAIVAAESAPIKRLINKAKENSELIDATQGRKTRGVIITDNHQVILSALQPETMASRLMTSKEERS</sequence>
<evidence type="ECO:0000313" key="2">
    <source>
        <dbReference type="Proteomes" id="UP000224460"/>
    </source>
</evidence>
<protein>
    <submittedName>
        <fullName evidence="1">Uncharacterized protein</fullName>
    </submittedName>
</protein>
<evidence type="ECO:0000313" key="1">
    <source>
        <dbReference type="EMBL" id="PHV71797.1"/>
    </source>
</evidence>
<keyword evidence="2" id="KW-1185">Reference proteome</keyword>
<dbReference type="EMBL" id="PEDL01000002">
    <property type="protein sequence ID" value="PHV71797.1"/>
    <property type="molecule type" value="Genomic_DNA"/>
</dbReference>
<organism evidence="1 2">
    <name type="scientific">Sporanaerobium hydrogeniformans</name>
    <dbReference type="NCBI Taxonomy" id="3072179"/>
    <lineage>
        <taxon>Bacteria</taxon>
        <taxon>Bacillati</taxon>
        <taxon>Bacillota</taxon>
        <taxon>Clostridia</taxon>
        <taxon>Lachnospirales</taxon>
        <taxon>Lachnospiraceae</taxon>
        <taxon>Sporanaerobium</taxon>
    </lineage>
</organism>
<accession>A0AC61DGU1</accession>
<dbReference type="Proteomes" id="UP000224460">
    <property type="component" value="Unassembled WGS sequence"/>
</dbReference>
<name>A0AC61DGU1_9FIRM</name>
<reference evidence="1" key="1">
    <citation type="submission" date="2017-10" db="EMBL/GenBank/DDBJ databases">
        <title>Genome sequence of cellulolytic Lachnospiraceae bacterium XHS1971 isolated from hotspring sediment.</title>
        <authorList>
            <person name="Vasudevan G."/>
            <person name="Joshi A.J."/>
            <person name="Hivarkar S."/>
            <person name="Lanjekar V.B."/>
            <person name="Dhakephalkar P.K."/>
            <person name="Dagar S."/>
        </authorList>
    </citation>
    <scope>NUCLEOTIDE SEQUENCE</scope>
    <source>
        <strain evidence="1">XHS1971</strain>
    </source>
</reference>
<proteinExistence type="predicted"/>
<gene>
    <name evidence="1" type="ORF">CS063_04370</name>
</gene>